<dbReference type="PANTHER" id="PTHR12741">
    <property type="entry name" value="LYST-INTERACTING PROTEIN LIP5 DOPAMINE RESPONSIVE PROTEIN DRG-1"/>
    <property type="match status" value="1"/>
</dbReference>
<evidence type="ECO:0000256" key="9">
    <source>
        <dbReference type="ARBA" id="ARBA00031935"/>
    </source>
</evidence>
<dbReference type="Pfam" id="PF02364">
    <property type="entry name" value="Glucan_synthase"/>
    <property type="match status" value="1"/>
</dbReference>
<feature type="region of interest" description="Disordered" evidence="11">
    <location>
        <begin position="57"/>
        <end position="78"/>
    </location>
</feature>
<feature type="transmembrane region" description="Helical" evidence="12">
    <location>
        <begin position="1453"/>
        <end position="1470"/>
    </location>
</feature>
<feature type="transmembrane region" description="Helical" evidence="12">
    <location>
        <begin position="1700"/>
        <end position="1722"/>
    </location>
</feature>
<evidence type="ECO:0000256" key="1">
    <source>
        <dbReference type="ARBA" id="ARBA00004141"/>
    </source>
</evidence>
<keyword evidence="4" id="KW-0328">Glycosyltransferase</keyword>
<keyword evidence="6 12" id="KW-0812">Transmembrane</keyword>
<evidence type="ECO:0000256" key="12">
    <source>
        <dbReference type="SAM" id="Phobius"/>
    </source>
</evidence>
<comment type="similarity">
    <text evidence="2">Belongs to the glycosyltransferase 48 family.</text>
</comment>
<feature type="transmembrane region" description="Helical" evidence="12">
    <location>
        <begin position="649"/>
        <end position="673"/>
    </location>
</feature>
<dbReference type="GO" id="GO:0000148">
    <property type="term" value="C:1,3-beta-D-glucan synthase complex"/>
    <property type="evidence" value="ECO:0007669"/>
    <property type="project" value="InterPro"/>
</dbReference>
<evidence type="ECO:0000256" key="3">
    <source>
        <dbReference type="ARBA" id="ARBA00012589"/>
    </source>
</evidence>
<evidence type="ECO:0000256" key="11">
    <source>
        <dbReference type="SAM" id="MobiDB-lite"/>
    </source>
</evidence>
<feature type="transmembrane region" description="Helical" evidence="12">
    <location>
        <begin position="1734"/>
        <end position="1757"/>
    </location>
</feature>
<accession>A0A376B9T7</accession>
<dbReference type="InterPro" id="IPR003440">
    <property type="entry name" value="Glyco_trans_48_dom"/>
</dbReference>
<keyword evidence="8 12" id="KW-0472">Membrane</keyword>
<evidence type="ECO:0000256" key="10">
    <source>
        <dbReference type="ARBA" id="ARBA00047777"/>
    </source>
</evidence>
<evidence type="ECO:0000256" key="8">
    <source>
        <dbReference type="ARBA" id="ARBA00023136"/>
    </source>
</evidence>
<keyword evidence="15" id="KW-1185">Reference proteome</keyword>
<comment type="catalytic activity">
    <reaction evidence="10">
        <text>[(1-&gt;3)-beta-D-glucosyl](n) + UDP-alpha-D-glucose = [(1-&gt;3)-beta-D-glucosyl](n+1) + UDP + H(+)</text>
        <dbReference type="Rhea" id="RHEA:21476"/>
        <dbReference type="Rhea" id="RHEA-COMP:11146"/>
        <dbReference type="Rhea" id="RHEA-COMP:14303"/>
        <dbReference type="ChEBI" id="CHEBI:15378"/>
        <dbReference type="ChEBI" id="CHEBI:37671"/>
        <dbReference type="ChEBI" id="CHEBI:58223"/>
        <dbReference type="ChEBI" id="CHEBI:58885"/>
        <dbReference type="EC" id="2.4.1.34"/>
    </reaction>
</comment>
<dbReference type="VEuPathDB" id="FungiDB:SCODWIG_03100"/>
<dbReference type="SMART" id="SM01205">
    <property type="entry name" value="FKS1_dom1"/>
    <property type="match status" value="1"/>
</dbReference>
<feature type="transmembrane region" description="Helical" evidence="12">
    <location>
        <begin position="1895"/>
        <end position="1917"/>
    </location>
</feature>
<evidence type="ECO:0000313" key="14">
    <source>
        <dbReference type="EMBL" id="SSD61339.1"/>
    </source>
</evidence>
<evidence type="ECO:0000256" key="7">
    <source>
        <dbReference type="ARBA" id="ARBA00022989"/>
    </source>
</evidence>
<proteinExistence type="inferred from homology"/>
<feature type="transmembrane region" description="Helical" evidence="12">
    <location>
        <begin position="573"/>
        <end position="594"/>
    </location>
</feature>
<dbReference type="GO" id="GO:0005886">
    <property type="term" value="C:plasma membrane"/>
    <property type="evidence" value="ECO:0007669"/>
    <property type="project" value="TreeGrafter"/>
</dbReference>
<name>A0A376B9T7_9ASCO</name>
<protein>
    <recommendedName>
        <fullName evidence="3">1,3-beta-glucan synthase</fullName>
        <ecNumber evidence="3">2.4.1.34</ecNumber>
    </recommendedName>
    <alternativeName>
        <fullName evidence="9">1,3-beta-D-glucan-UDP glucosyltransferase</fullName>
    </alternativeName>
</protein>
<feature type="transmembrane region" description="Helical" evidence="12">
    <location>
        <begin position="1543"/>
        <end position="1562"/>
    </location>
</feature>
<evidence type="ECO:0000256" key="4">
    <source>
        <dbReference type="ARBA" id="ARBA00022676"/>
    </source>
</evidence>
<dbReference type="GO" id="GO:0003843">
    <property type="term" value="F:1,3-beta-D-glucan synthase activity"/>
    <property type="evidence" value="ECO:0007669"/>
    <property type="project" value="UniProtKB-EC"/>
</dbReference>
<dbReference type="EMBL" id="UFAJ01000659">
    <property type="protein sequence ID" value="SSD61339.1"/>
    <property type="molecule type" value="Genomic_DNA"/>
</dbReference>
<dbReference type="EC" id="2.4.1.34" evidence="3"/>
<dbReference type="Proteomes" id="UP000262825">
    <property type="component" value="Unassembled WGS sequence"/>
</dbReference>
<feature type="transmembrane region" description="Helical" evidence="12">
    <location>
        <begin position="701"/>
        <end position="724"/>
    </location>
</feature>
<feature type="domain" description="1,3-beta-glucan synthase component FKS1-like" evidence="13">
    <location>
        <begin position="363"/>
        <end position="488"/>
    </location>
</feature>
<feature type="transmembrane region" description="Helical" evidence="12">
    <location>
        <begin position="1568"/>
        <end position="1584"/>
    </location>
</feature>
<feature type="region of interest" description="Disordered" evidence="11">
    <location>
        <begin position="180"/>
        <end position="201"/>
    </location>
</feature>
<feature type="transmembrane region" description="Helical" evidence="12">
    <location>
        <begin position="1834"/>
        <end position="1859"/>
    </location>
</feature>
<evidence type="ECO:0000256" key="6">
    <source>
        <dbReference type="ARBA" id="ARBA00022692"/>
    </source>
</evidence>
<feature type="transmembrane region" description="Helical" evidence="12">
    <location>
        <begin position="1769"/>
        <end position="1791"/>
    </location>
</feature>
<evidence type="ECO:0000256" key="5">
    <source>
        <dbReference type="ARBA" id="ARBA00022679"/>
    </source>
</evidence>
<organism evidence="14 15">
    <name type="scientific">Saccharomycodes ludwigii</name>
    <dbReference type="NCBI Taxonomy" id="36035"/>
    <lineage>
        <taxon>Eukaryota</taxon>
        <taxon>Fungi</taxon>
        <taxon>Dikarya</taxon>
        <taxon>Ascomycota</taxon>
        <taxon>Saccharomycotina</taxon>
        <taxon>Saccharomycetes</taxon>
        <taxon>Saccharomycodales</taxon>
        <taxon>Saccharomycodaceae</taxon>
        <taxon>Saccharomycodes</taxon>
    </lineage>
</organism>
<evidence type="ECO:0000259" key="13">
    <source>
        <dbReference type="SMART" id="SM01205"/>
    </source>
</evidence>
<dbReference type="Pfam" id="PF23605">
    <property type="entry name" value="FKS1_dom2"/>
    <property type="match status" value="1"/>
</dbReference>
<gene>
    <name evidence="14" type="ORF">SCODWIG_03100</name>
</gene>
<dbReference type="Pfam" id="PF14288">
    <property type="entry name" value="FKS1_dom1"/>
    <property type="match status" value="1"/>
</dbReference>
<dbReference type="GO" id="GO:0051278">
    <property type="term" value="P:fungal-type cell wall polysaccharide biosynthetic process"/>
    <property type="evidence" value="ECO:0007669"/>
    <property type="project" value="TreeGrafter"/>
</dbReference>
<feature type="transmembrane region" description="Helical" evidence="12">
    <location>
        <begin position="1397"/>
        <end position="1417"/>
    </location>
</feature>
<dbReference type="PANTHER" id="PTHR12741:SF97">
    <property type="entry name" value="1,3-BETA-GLUCAN SYNTHASE"/>
    <property type="match status" value="1"/>
</dbReference>
<keyword evidence="7 12" id="KW-1133">Transmembrane helix</keyword>
<comment type="subcellular location">
    <subcellularLocation>
        <location evidence="1">Membrane</location>
        <topology evidence="1">Multi-pass membrane protein</topology>
    </subcellularLocation>
</comment>
<sequence length="1963" mass="227433">MFLICFLTDYDSLFFFQAEDGIRDSGKEQSGNATDNEEEHYSQSIETAAEFLAHDTTTAGDGDEDEDDFKDANKEYTSNPYGDNISMSTAFNNIDAQVNKGKKHTVKTKQTVGITANFNQDLLSSTFSAMPTHNPNLNLFSGFKTPKIGSSRWGNTKKFSYLPKTTSIDEKERYTEYNRNASEKYSEDEEPEFFNSNSKTSKDSFDKSKFGESAFYDMFENYYDPYPSWQLNAPINRKEIEKIFDELGDVFKFQKDNLKNMFDYLLRMLDSRGSRMSSLEALKSLHRDYIGGKQANFRKWYFASQMDLEDLVGFKNLKKNGHYKKASKNQQQNYQNNNMYQNNFDLTCAEEKWDSNILNLKCYDYVVQIALYLLCWGEAANVRFIPECLCFIYKCALDYFYFLKKDLESETNSDTLGKSPTKHIEIKDFLTHAICPIYEFYLTANYESTKNNTYIAKENSHSKTIGYDDINQFFWYRKNLEKISLSVTLNNEKCYLFDYEPHIRFLHLNRVNWKKCFYKTYKEKRTWLHVVTNFNRIWIIHLCVFWYYTAYNSKPFYTHNYRQQKNTQPTTQATYSIMALAGSLASLINILSVLGEFSFVPRKFPGAVSITKKIILLICIFLINTIPSVYIFGMLPLNYQSTFTLGLSLVQFIISIITVVYFSIVPLNNLFGFSYRNEKVRRKYLANLYFMSSVVNLKDKALLASIGLWITIFFLKFVESYFFLTLSLKDPLRELKIINLTSCTGTTGFSAVFCVRQTHLLVTMMLFTDMVLFFLDTYLWYIICSATFSVFRSFYIGVSIWTPWKNIFSRLPKRIYSKILYPENIDPQKAQFLVSQVWNCIIISMYREHLISIEHVKKLIYSSGDSVDANSVHKTTLKEPSFFISQDDRILETSLFKTEPEAQRRITFFAQSLSTPMPDSCAVNQMPTFTVLIPHYNENITLTLRKIIKEEDDGFSQLTLLEYLKGLHPTEWKYFIEDTKKLVEETEASVSSFSSSSSSSIMSGTTFLKKNDDSILPYFYIGFKTATPEYILRTRIWASLRTQTLYRTISGFMNYSRAIKLLYDIERQNSGPEQPIRTFEQQKRLEEPSIVALRKFRLLVAMQRLKNFDQEELESTEFLLRAYPEIQISYIDEVLNPVTGVLEYFSCLMDGSCEVSANNERLPKYRIKLPGNPILGDGKADNQNHAIIFARGEYIQLVDANQDNYLEECLKIRNIMAEFEEMSEIDYTENVALGSEPENKVPVAIVGTREYIFSENIGILGDVAAGKEQTFGTLSARTLAHIGGKLHYGHPDFLNTIFVTTRGGVSKGQKGLHLNEDIYAGMNAILRGGRIKHCEYMQCGKGRDLGFGSILNFTTKIGSGMGEQMLSREYFYLGTNLPLDRFLSFYYAHPGFHLNNVFIVSSIRLFIAVALNLAILINNSVLCYYDEHKPITEIRKPAGCVNLIPILSWLRRSILSMFVVFFVSFIPLCVQELTERGIWKAFSRIAKHFVSLSPFFEIFVCKIYAGSLVNNLAFGGARYIATGRGFAIVRTPFSSLYSKYAPVSFYFAIILALLLLITSLAAWDFTLLYFWFTLSALLFSPFVFNPNQFLWCEFFIDYKHYLIWLFSGNSSKSKSPETWIQYIRDLRMGITGSKKKNNYLELTSLSRSHYKRPNLTNKIFCHIFPQLIFIIMIFIPYLFISTKNQTKGANPANALIRLMLITFGPIIANATILILGFFFSLFTGPVLSTCMKRYPSFISCIIHIFSLLDHIFFFNILFLLQNWDVTKTLLGFVLSILIQRFVFSITECFLLSREIFTGKANTAWWSGKWLTASLGWHIFSQIFREFLCKIIELSFFACDFLLGHFLLIIQLPILLIPYIDKWHSMMLFWLKPSNQIRPRIVSVKKRKKLRFTVQLYLLVFLIFSIFLFILIFGPVIAVKIIDINTKDYIPENLQFLIQPLEHAGFYDKGLKAYKKMKKKKTMV</sequence>
<dbReference type="InterPro" id="IPR026899">
    <property type="entry name" value="FKS1-like_dom1"/>
</dbReference>
<keyword evidence="5" id="KW-0808">Transferase</keyword>
<evidence type="ECO:0000313" key="15">
    <source>
        <dbReference type="Proteomes" id="UP000262825"/>
    </source>
</evidence>
<reference evidence="15" key="1">
    <citation type="submission" date="2018-06" db="EMBL/GenBank/DDBJ databases">
        <authorList>
            <person name="Guldener U."/>
        </authorList>
    </citation>
    <scope>NUCLEOTIDE SEQUENCE [LARGE SCALE GENOMIC DNA]</scope>
    <source>
        <strain evidence="15">UTAD17</strain>
    </source>
</reference>
<dbReference type="GO" id="GO:0006075">
    <property type="term" value="P:(1-&gt;3)-beta-D-glucan biosynthetic process"/>
    <property type="evidence" value="ECO:0007669"/>
    <property type="project" value="InterPro"/>
</dbReference>
<evidence type="ECO:0000256" key="2">
    <source>
        <dbReference type="ARBA" id="ARBA00009040"/>
    </source>
</evidence>
<feature type="transmembrane region" description="Helical" evidence="12">
    <location>
        <begin position="1659"/>
        <end position="1680"/>
    </location>
</feature>
<dbReference type="InterPro" id="IPR056261">
    <property type="entry name" value="FKS1-like_dom2"/>
</dbReference>
<feature type="transmembrane region" description="Helical" evidence="12">
    <location>
        <begin position="614"/>
        <end position="637"/>
    </location>
</feature>